<dbReference type="AlphaFoldDB" id="A0A2I1I747"/>
<evidence type="ECO:0000313" key="8">
    <source>
        <dbReference type="EMBL" id="PKY66946.1"/>
    </source>
</evidence>
<keyword evidence="2" id="KW-0229">DNA integration</keyword>
<dbReference type="RefSeq" id="WP_101627443.1">
    <property type="nucleotide sequence ID" value="NZ_PKKJ01000001.1"/>
</dbReference>
<dbReference type="Pfam" id="PF00589">
    <property type="entry name" value="Phage_integrase"/>
    <property type="match status" value="1"/>
</dbReference>
<dbReference type="InterPro" id="IPR004107">
    <property type="entry name" value="Integrase_SAM-like_N"/>
</dbReference>
<dbReference type="InterPro" id="IPR002104">
    <property type="entry name" value="Integrase_catalytic"/>
</dbReference>
<dbReference type="Gene3D" id="1.10.443.10">
    <property type="entry name" value="Intergrase catalytic core"/>
    <property type="match status" value="1"/>
</dbReference>
<keyword evidence="3 5" id="KW-0238">DNA-binding</keyword>
<proteinExistence type="inferred from homology"/>
<dbReference type="PANTHER" id="PTHR30629:SF2">
    <property type="entry name" value="PROPHAGE INTEGRASE INTS-RELATED"/>
    <property type="match status" value="1"/>
</dbReference>
<evidence type="ECO:0000256" key="4">
    <source>
        <dbReference type="ARBA" id="ARBA00023172"/>
    </source>
</evidence>
<protein>
    <recommendedName>
        <fullName evidence="10">Site-specific integrase</fullName>
    </recommendedName>
</protein>
<gene>
    <name evidence="8" type="ORF">CYJ25_01525</name>
</gene>
<evidence type="ECO:0000256" key="1">
    <source>
        <dbReference type="ARBA" id="ARBA00008857"/>
    </source>
</evidence>
<dbReference type="Gene3D" id="1.10.150.130">
    <property type="match status" value="1"/>
</dbReference>
<evidence type="ECO:0008006" key="10">
    <source>
        <dbReference type="Google" id="ProtNLM"/>
    </source>
</evidence>
<evidence type="ECO:0000256" key="2">
    <source>
        <dbReference type="ARBA" id="ARBA00022908"/>
    </source>
</evidence>
<feature type="domain" description="Tyr recombinase" evidence="6">
    <location>
        <begin position="179"/>
        <end position="393"/>
    </location>
</feature>
<dbReference type="PANTHER" id="PTHR30629">
    <property type="entry name" value="PROPHAGE INTEGRASE"/>
    <property type="match status" value="1"/>
</dbReference>
<dbReference type="SUPFAM" id="SSF56349">
    <property type="entry name" value="DNA breaking-rejoining enzymes"/>
    <property type="match status" value="1"/>
</dbReference>
<evidence type="ECO:0000259" key="7">
    <source>
        <dbReference type="PROSITE" id="PS51900"/>
    </source>
</evidence>
<evidence type="ECO:0000256" key="3">
    <source>
        <dbReference type="ARBA" id="ARBA00023125"/>
    </source>
</evidence>
<dbReference type="CDD" id="cd01189">
    <property type="entry name" value="INT_ICEBs1_C_like"/>
    <property type="match status" value="1"/>
</dbReference>
<organism evidence="8 9">
    <name type="scientific">Schaalia turicensis</name>
    <dbReference type="NCBI Taxonomy" id="131111"/>
    <lineage>
        <taxon>Bacteria</taxon>
        <taxon>Bacillati</taxon>
        <taxon>Actinomycetota</taxon>
        <taxon>Actinomycetes</taxon>
        <taxon>Actinomycetales</taxon>
        <taxon>Actinomycetaceae</taxon>
        <taxon>Schaalia</taxon>
    </lineage>
</organism>
<dbReference type="GO" id="GO:0003677">
    <property type="term" value="F:DNA binding"/>
    <property type="evidence" value="ECO:0007669"/>
    <property type="project" value="UniProtKB-UniRule"/>
</dbReference>
<dbReference type="InterPro" id="IPR050808">
    <property type="entry name" value="Phage_Integrase"/>
</dbReference>
<dbReference type="EMBL" id="PKKJ01000001">
    <property type="protein sequence ID" value="PKY66946.1"/>
    <property type="molecule type" value="Genomic_DNA"/>
</dbReference>
<sequence>MARPKKYELPHGEGSFFQRADGIWVGRIEAGFSSRGTRRRIQVTSKDKETAWTKLLAKRKEIMLNGLTPEGICAGATVESWISDWINRRQHDVRPKTYHTDASIVRKWIIPTIGRQKLETLSPAHIRKLTETMRAASLSTTTARYAQRILQQALKDAIVEGHQVPQRVLAVEKPRAAVSDRTSIPLEDAIKLLNVARNRGEGARWVAALLQGMRQGEVLGLTWDRVDLEAGTLDISWQLQKLHYEDRARGTFMMPDGYEAIQVDGALHLVRPKTKSGYRLIPLVPWMRAELARLASRPHSPNGFVFTRSGDTTRPRTQKEDSEAWKALQAQAGVHKGEKGYYVLHEARHTTATLLLAADVDPEIIKAIMGHSDIVTTNGYQHVSQAMARRALEKVATTLQLDG</sequence>
<accession>A0A2I1I747</accession>
<reference evidence="8 9" key="1">
    <citation type="submission" date="2017-12" db="EMBL/GenBank/DDBJ databases">
        <title>Phylogenetic diversity of female urinary microbiome.</title>
        <authorList>
            <person name="Thomas-White K."/>
            <person name="Wolfe A.J."/>
        </authorList>
    </citation>
    <scope>NUCLEOTIDE SEQUENCE [LARGE SCALE GENOMIC DNA]</scope>
    <source>
        <strain evidence="8 9">UMB0250</strain>
    </source>
</reference>
<feature type="domain" description="Core-binding (CB)" evidence="7">
    <location>
        <begin position="76"/>
        <end position="158"/>
    </location>
</feature>
<comment type="caution">
    <text evidence="8">The sequence shown here is derived from an EMBL/GenBank/DDBJ whole genome shotgun (WGS) entry which is preliminary data.</text>
</comment>
<dbReference type="Proteomes" id="UP000234545">
    <property type="component" value="Unassembled WGS sequence"/>
</dbReference>
<dbReference type="InterPro" id="IPR010998">
    <property type="entry name" value="Integrase_recombinase_N"/>
</dbReference>
<dbReference type="GO" id="GO:0006310">
    <property type="term" value="P:DNA recombination"/>
    <property type="evidence" value="ECO:0007669"/>
    <property type="project" value="UniProtKB-KW"/>
</dbReference>
<evidence type="ECO:0000256" key="5">
    <source>
        <dbReference type="PROSITE-ProRule" id="PRU01248"/>
    </source>
</evidence>
<dbReference type="PROSITE" id="PS51898">
    <property type="entry name" value="TYR_RECOMBINASE"/>
    <property type="match status" value="1"/>
</dbReference>
<evidence type="ECO:0000313" key="9">
    <source>
        <dbReference type="Proteomes" id="UP000234545"/>
    </source>
</evidence>
<name>A0A2I1I747_9ACTO</name>
<evidence type="ECO:0000259" key="6">
    <source>
        <dbReference type="PROSITE" id="PS51898"/>
    </source>
</evidence>
<dbReference type="Pfam" id="PF14659">
    <property type="entry name" value="Phage_int_SAM_3"/>
    <property type="match status" value="1"/>
</dbReference>
<comment type="similarity">
    <text evidence="1">Belongs to the 'phage' integrase family.</text>
</comment>
<dbReference type="OrthoDB" id="4326943at2"/>
<keyword evidence="4" id="KW-0233">DNA recombination</keyword>
<dbReference type="GO" id="GO:0015074">
    <property type="term" value="P:DNA integration"/>
    <property type="evidence" value="ECO:0007669"/>
    <property type="project" value="UniProtKB-KW"/>
</dbReference>
<dbReference type="PROSITE" id="PS51900">
    <property type="entry name" value="CB"/>
    <property type="match status" value="1"/>
</dbReference>
<dbReference type="InterPro" id="IPR044068">
    <property type="entry name" value="CB"/>
</dbReference>
<dbReference type="InterPro" id="IPR013762">
    <property type="entry name" value="Integrase-like_cat_sf"/>
</dbReference>
<dbReference type="InterPro" id="IPR011010">
    <property type="entry name" value="DNA_brk_join_enz"/>
</dbReference>